<dbReference type="SUPFAM" id="SSF47413">
    <property type="entry name" value="lambda repressor-like DNA-binding domains"/>
    <property type="match status" value="1"/>
</dbReference>
<feature type="domain" description="HTH cro/C1-type" evidence="2">
    <location>
        <begin position="12"/>
        <end position="66"/>
    </location>
</feature>
<dbReference type="CDD" id="cd00093">
    <property type="entry name" value="HTH_XRE"/>
    <property type="match status" value="1"/>
</dbReference>
<dbReference type="PROSITE" id="PS50943">
    <property type="entry name" value="HTH_CROC1"/>
    <property type="match status" value="1"/>
</dbReference>
<dbReference type="PANTHER" id="PTHR46797">
    <property type="entry name" value="HTH-TYPE TRANSCRIPTIONAL REGULATOR"/>
    <property type="match status" value="1"/>
</dbReference>
<keyword evidence="1" id="KW-0238">DNA-binding</keyword>
<comment type="caution">
    <text evidence="3">The sequence shown here is derived from an EMBL/GenBank/DDBJ whole genome shotgun (WGS) entry which is preliminary data.</text>
</comment>
<proteinExistence type="predicted"/>
<sequence length="108" mass="12169">MSIDYAAIGRRIQGMRKKSKRTQENLAEYLSVSVGYISQIERGVTKINLDTLSEIARWLECDITALVSGITPQQSSYLKDEIGQIYAGMNEQQRKVLLEIALAIQKYG</sequence>
<dbReference type="GO" id="GO:0005829">
    <property type="term" value="C:cytosol"/>
    <property type="evidence" value="ECO:0007669"/>
    <property type="project" value="TreeGrafter"/>
</dbReference>
<dbReference type="SMART" id="SM00530">
    <property type="entry name" value="HTH_XRE"/>
    <property type="match status" value="1"/>
</dbReference>
<name>A0A926HQA2_9FIRM</name>
<dbReference type="Gene3D" id="1.10.260.40">
    <property type="entry name" value="lambda repressor-like DNA-binding domains"/>
    <property type="match status" value="1"/>
</dbReference>
<evidence type="ECO:0000256" key="1">
    <source>
        <dbReference type="ARBA" id="ARBA00023125"/>
    </source>
</evidence>
<dbReference type="GO" id="GO:0003700">
    <property type="term" value="F:DNA-binding transcription factor activity"/>
    <property type="evidence" value="ECO:0007669"/>
    <property type="project" value="TreeGrafter"/>
</dbReference>
<evidence type="ECO:0000259" key="2">
    <source>
        <dbReference type="PROSITE" id="PS50943"/>
    </source>
</evidence>
<dbReference type="RefSeq" id="WP_249315101.1">
    <property type="nucleotide sequence ID" value="NZ_JACRSR010000001.1"/>
</dbReference>
<dbReference type="EMBL" id="JACRSR010000001">
    <property type="protein sequence ID" value="MBC8531036.1"/>
    <property type="molecule type" value="Genomic_DNA"/>
</dbReference>
<evidence type="ECO:0000313" key="3">
    <source>
        <dbReference type="EMBL" id="MBC8531036.1"/>
    </source>
</evidence>
<keyword evidence="4" id="KW-1185">Reference proteome</keyword>
<dbReference type="PANTHER" id="PTHR46797:SF1">
    <property type="entry name" value="METHYLPHOSPHONATE SYNTHASE"/>
    <property type="match status" value="1"/>
</dbReference>
<dbReference type="Proteomes" id="UP000623172">
    <property type="component" value="Unassembled WGS sequence"/>
</dbReference>
<accession>A0A926HQA2</accession>
<dbReference type="InterPro" id="IPR050807">
    <property type="entry name" value="TransReg_Diox_bact_type"/>
</dbReference>
<dbReference type="InterPro" id="IPR001387">
    <property type="entry name" value="Cro/C1-type_HTH"/>
</dbReference>
<dbReference type="InterPro" id="IPR010982">
    <property type="entry name" value="Lambda_DNA-bd_dom_sf"/>
</dbReference>
<evidence type="ECO:0000313" key="4">
    <source>
        <dbReference type="Proteomes" id="UP000623172"/>
    </source>
</evidence>
<gene>
    <name evidence="3" type="ORF">H8696_04150</name>
</gene>
<dbReference type="AlphaFoldDB" id="A0A926HQA2"/>
<dbReference type="Pfam" id="PF01381">
    <property type="entry name" value="HTH_3"/>
    <property type="match status" value="1"/>
</dbReference>
<organism evidence="3 4">
    <name type="scientific">Gehongia tenuis</name>
    <dbReference type="NCBI Taxonomy" id="2763655"/>
    <lineage>
        <taxon>Bacteria</taxon>
        <taxon>Bacillati</taxon>
        <taxon>Bacillota</taxon>
        <taxon>Clostridia</taxon>
        <taxon>Christensenellales</taxon>
        <taxon>Christensenellaceae</taxon>
        <taxon>Gehongia</taxon>
    </lineage>
</organism>
<reference evidence="3" key="1">
    <citation type="submission" date="2020-08" db="EMBL/GenBank/DDBJ databases">
        <title>Genome public.</title>
        <authorList>
            <person name="Liu C."/>
            <person name="Sun Q."/>
        </authorList>
    </citation>
    <scope>NUCLEOTIDE SEQUENCE</scope>
    <source>
        <strain evidence="3">NSJ-53</strain>
    </source>
</reference>
<protein>
    <submittedName>
        <fullName evidence="3">Helix-turn-helix transcriptional regulator</fullName>
    </submittedName>
</protein>
<dbReference type="GO" id="GO:0003677">
    <property type="term" value="F:DNA binding"/>
    <property type="evidence" value="ECO:0007669"/>
    <property type="project" value="UniProtKB-KW"/>
</dbReference>